<evidence type="ECO:0008006" key="3">
    <source>
        <dbReference type="Google" id="ProtNLM"/>
    </source>
</evidence>
<protein>
    <recommendedName>
        <fullName evidence="3">FHA domain-containing protein</fullName>
    </recommendedName>
</protein>
<organism evidence="1">
    <name type="scientific">Vecturithrix granuli</name>
    <dbReference type="NCBI Taxonomy" id="1499967"/>
    <lineage>
        <taxon>Bacteria</taxon>
        <taxon>Candidatus Moduliflexota</taxon>
        <taxon>Candidatus Vecturitrichia</taxon>
        <taxon>Candidatus Vecturitrichales</taxon>
        <taxon>Candidatus Vecturitrichaceae</taxon>
        <taxon>Candidatus Vecturithrix</taxon>
    </lineage>
</organism>
<name>A0A081BZS7_VECG1</name>
<dbReference type="AlphaFoldDB" id="A0A081BZS7"/>
<evidence type="ECO:0000313" key="1">
    <source>
        <dbReference type="EMBL" id="GAK57832.1"/>
    </source>
</evidence>
<dbReference type="STRING" id="1499967.U27_04799"/>
<evidence type="ECO:0000313" key="2">
    <source>
        <dbReference type="Proteomes" id="UP000030661"/>
    </source>
</evidence>
<gene>
    <name evidence="1" type="ORF">U27_04799</name>
</gene>
<reference evidence="1" key="1">
    <citation type="journal article" date="2015" name="PeerJ">
        <title>First genomic representation of candidate bacterial phylum KSB3 points to enhanced environmental sensing as a trigger of wastewater bulking.</title>
        <authorList>
            <person name="Sekiguchi Y."/>
            <person name="Ohashi A."/>
            <person name="Parks D.H."/>
            <person name="Yamauchi T."/>
            <person name="Tyson G.W."/>
            <person name="Hugenholtz P."/>
        </authorList>
    </citation>
    <scope>NUCLEOTIDE SEQUENCE [LARGE SCALE GENOMIC DNA]</scope>
</reference>
<sequence length="646" mass="73980">MYVAHEVFYHDDGEKCMLFGKKKQVVREPIFKLSSRDMAKSAYELGLLLWDKGIRERFLQERAVAVVQSQEDETRDSILYRLPNEIDVFLGVELSKKLRRTHKTIQDIIRALNDKYLQLIEGHAEFDIADHRDGLIVNLMPSLKLKATQFSVRLKERIPDDAFIIGRVVEVGPESLGAELECLNHQQEYTVGSDEMAADYLIPDLAEEHFGLSVQNGNFFVYHISKETSAITEVFQSENEKITVGRQYQLIQDKNYIVARYRDQIKRFQFLIPRELSDTGEQASRYRLIETGYYILRRPDPLQKMYHYPTVFFAEPETIITGLKDAQYIPLPGIKNIGTPARMGYRDGEYYLRKLHTVMPLPVKVNDQELDDDMEVQLSGDNDKLEIGNIQFFYEKIGKRQDVPLAILEVSSPGRRARRYPLFRKKLILSGLSKRPGYTDYLFLDAPSLPHNAMRLSITDGVLYVERGKDTPPLYLGDQKIDKKHPVASGDTFTMGDVQIKVARKDLPPSYYAKLTLSAESKRPVHPLPEITRKKSYTLGRIEPEDPNENFIRISEDLHVSGSHVVLSLSEGRVAHIKNISQSNSTFIVSADGLLRADLPQVRADLPRESLASEMLLRWDRIIIGPVELEYRGPGSSIVIPDSYEM</sequence>
<dbReference type="Proteomes" id="UP000030661">
    <property type="component" value="Unassembled WGS sequence"/>
</dbReference>
<dbReference type="EMBL" id="DF820466">
    <property type="protein sequence ID" value="GAK57832.1"/>
    <property type="molecule type" value="Genomic_DNA"/>
</dbReference>
<dbReference type="HOGENOM" id="CLU_423713_0_0_0"/>
<proteinExistence type="predicted"/>
<accession>A0A081BZS7</accession>
<dbReference type="CDD" id="cd00060">
    <property type="entry name" value="FHA"/>
    <property type="match status" value="1"/>
</dbReference>
<keyword evidence="2" id="KW-1185">Reference proteome</keyword>